<evidence type="ECO:0000259" key="6">
    <source>
        <dbReference type="Pfam" id="PF01227"/>
    </source>
</evidence>
<reference evidence="7 8" key="1">
    <citation type="submission" date="2020-08" db="EMBL/GenBank/DDBJ databases">
        <title>Genomic Encyclopedia of Type Strains, Phase III (KMG-III): the genomes of soil and plant-associated and newly described type strains.</title>
        <authorList>
            <person name="Whitman W."/>
        </authorList>
    </citation>
    <scope>NUCLEOTIDE SEQUENCE [LARGE SCALE GENOMIC DNA]</scope>
    <source>
        <strain evidence="7 8">CECT 3287</strain>
    </source>
</reference>
<sequence>MDLEGATAAAAQLLSALGLDMDSDHRRDTPARMARALTEMLRAPSFEPTTFDNAGGYDELVVVDRIPFFSLCEHHVLPFIGEATIAYAPKDRIVGLSKLAWVVQLYARRLQTQEAMTQQIADWLVEQLDPKGVGVRLRAEHLCMSLRGARAIGAVTDTTTNRGVLADDPARREEWQRRLSS</sequence>
<evidence type="ECO:0000313" key="7">
    <source>
        <dbReference type="EMBL" id="MBB3097788.1"/>
    </source>
</evidence>
<keyword evidence="5" id="KW-0547">Nucleotide-binding</keyword>
<proteinExistence type="inferred from homology"/>
<keyword evidence="5" id="KW-0342">GTP-binding</keyword>
<dbReference type="GO" id="GO:0006730">
    <property type="term" value="P:one-carbon metabolic process"/>
    <property type="evidence" value="ECO:0007669"/>
    <property type="project" value="UniProtKB-UniRule"/>
</dbReference>
<dbReference type="EMBL" id="JACHXF010000012">
    <property type="protein sequence ID" value="MBB3097788.1"/>
    <property type="molecule type" value="Genomic_DNA"/>
</dbReference>
<dbReference type="InterPro" id="IPR001474">
    <property type="entry name" value="GTP_CycHdrlase_I"/>
</dbReference>
<comment type="catalytic activity">
    <reaction evidence="1 5">
        <text>GTP + H2O = 7,8-dihydroneopterin 3'-triphosphate + formate + H(+)</text>
        <dbReference type="Rhea" id="RHEA:17473"/>
        <dbReference type="ChEBI" id="CHEBI:15377"/>
        <dbReference type="ChEBI" id="CHEBI:15378"/>
        <dbReference type="ChEBI" id="CHEBI:15740"/>
        <dbReference type="ChEBI" id="CHEBI:37565"/>
        <dbReference type="ChEBI" id="CHEBI:58462"/>
        <dbReference type="EC" id="3.5.4.16"/>
    </reaction>
</comment>
<dbReference type="UniPathway" id="UPA00848">
    <property type="reaction ID" value="UER00151"/>
</dbReference>
<feature type="binding site" evidence="5">
    <location>
        <position position="75"/>
    </location>
    <ligand>
        <name>Zn(2+)</name>
        <dbReference type="ChEBI" id="CHEBI:29105"/>
    </ligand>
</feature>
<dbReference type="Gene3D" id="3.30.1130.10">
    <property type="match status" value="1"/>
</dbReference>
<keyword evidence="5" id="KW-0862">Zinc</keyword>
<dbReference type="GO" id="GO:0005737">
    <property type="term" value="C:cytoplasm"/>
    <property type="evidence" value="ECO:0007669"/>
    <property type="project" value="TreeGrafter"/>
</dbReference>
<protein>
    <recommendedName>
        <fullName evidence="5">GTP cyclohydrolase 1</fullName>
        <ecNumber evidence="5">3.5.4.16</ecNumber>
    </recommendedName>
    <alternativeName>
        <fullName evidence="5">GTP cyclohydrolase I</fullName>
        <shortName evidence="5">GTP-CH-I</shortName>
    </alternativeName>
</protein>
<evidence type="ECO:0000256" key="1">
    <source>
        <dbReference type="ARBA" id="ARBA00001052"/>
    </source>
</evidence>
<feature type="domain" description="GTP cyclohydrolase I" evidence="6">
    <location>
        <begin position="8"/>
        <end position="176"/>
    </location>
</feature>
<dbReference type="SUPFAM" id="SSF55620">
    <property type="entry name" value="Tetrahydrobiopterin biosynthesis enzymes-like"/>
    <property type="match status" value="1"/>
</dbReference>
<evidence type="ECO:0000256" key="5">
    <source>
        <dbReference type="HAMAP-Rule" id="MF_00223"/>
    </source>
</evidence>
<organism evidence="7 8">
    <name type="scientific">Actinoplanes campanulatus</name>
    <dbReference type="NCBI Taxonomy" id="113559"/>
    <lineage>
        <taxon>Bacteria</taxon>
        <taxon>Bacillati</taxon>
        <taxon>Actinomycetota</taxon>
        <taxon>Actinomycetes</taxon>
        <taxon>Micromonosporales</taxon>
        <taxon>Micromonosporaceae</taxon>
        <taxon>Actinoplanes</taxon>
    </lineage>
</organism>
<comment type="pathway">
    <text evidence="2 5">Cofactor biosynthesis; 7,8-dihydroneopterin triphosphate biosynthesis; 7,8-dihydroneopterin triphosphate from GTP: step 1/1.</text>
</comment>
<dbReference type="Pfam" id="PF01227">
    <property type="entry name" value="GTP_cyclohydroI"/>
    <property type="match status" value="1"/>
</dbReference>
<evidence type="ECO:0000313" key="8">
    <source>
        <dbReference type="Proteomes" id="UP000590749"/>
    </source>
</evidence>
<dbReference type="InterPro" id="IPR043134">
    <property type="entry name" value="GTP-CH-I_N"/>
</dbReference>
<dbReference type="Gene3D" id="1.10.286.10">
    <property type="match status" value="1"/>
</dbReference>
<gene>
    <name evidence="5" type="primary">folE</name>
    <name evidence="7" type="ORF">FHR83_005472</name>
</gene>
<dbReference type="InterPro" id="IPR020602">
    <property type="entry name" value="GTP_CycHdrlase_I_dom"/>
</dbReference>
<name>A0A7W5AK67_9ACTN</name>
<dbReference type="FunFam" id="3.30.1130.10:FF:000001">
    <property type="entry name" value="GTP cyclohydrolase 1"/>
    <property type="match status" value="1"/>
</dbReference>
<dbReference type="AlphaFoldDB" id="A0A7W5AK67"/>
<dbReference type="HAMAP" id="MF_00223">
    <property type="entry name" value="FolE"/>
    <property type="match status" value="1"/>
</dbReference>
<keyword evidence="4 5" id="KW-0378">Hydrolase</keyword>
<evidence type="ECO:0000256" key="4">
    <source>
        <dbReference type="ARBA" id="ARBA00022801"/>
    </source>
</evidence>
<dbReference type="GO" id="GO:0005525">
    <property type="term" value="F:GTP binding"/>
    <property type="evidence" value="ECO:0007669"/>
    <property type="project" value="UniProtKB-KW"/>
</dbReference>
<comment type="subunit">
    <text evidence="5">Homopolymer.</text>
</comment>
<dbReference type="InterPro" id="IPR018234">
    <property type="entry name" value="GTP_CycHdrlase_I_CS"/>
</dbReference>
<dbReference type="PANTHER" id="PTHR11109:SF7">
    <property type="entry name" value="GTP CYCLOHYDROLASE 1"/>
    <property type="match status" value="1"/>
</dbReference>
<dbReference type="NCBIfam" id="NF006825">
    <property type="entry name" value="PRK09347.1-2"/>
    <property type="match status" value="1"/>
</dbReference>
<feature type="binding site" evidence="5">
    <location>
        <position position="72"/>
    </location>
    <ligand>
        <name>Zn(2+)</name>
        <dbReference type="ChEBI" id="CHEBI:29105"/>
    </ligand>
</feature>
<keyword evidence="3 5" id="KW-0554">One-carbon metabolism</keyword>
<feature type="binding site" evidence="5">
    <location>
        <position position="143"/>
    </location>
    <ligand>
        <name>Zn(2+)</name>
        <dbReference type="ChEBI" id="CHEBI:29105"/>
    </ligand>
</feature>
<dbReference type="Proteomes" id="UP000590749">
    <property type="component" value="Unassembled WGS sequence"/>
</dbReference>
<comment type="caution">
    <text evidence="7">The sequence shown here is derived from an EMBL/GenBank/DDBJ whole genome shotgun (WGS) entry which is preliminary data.</text>
</comment>
<dbReference type="PANTHER" id="PTHR11109">
    <property type="entry name" value="GTP CYCLOHYDROLASE I"/>
    <property type="match status" value="1"/>
</dbReference>
<dbReference type="RefSeq" id="WP_229795322.1">
    <property type="nucleotide sequence ID" value="NZ_BMPW01000019.1"/>
</dbReference>
<keyword evidence="8" id="KW-1185">Reference proteome</keyword>
<dbReference type="GO" id="GO:0006729">
    <property type="term" value="P:tetrahydrobiopterin biosynthetic process"/>
    <property type="evidence" value="ECO:0007669"/>
    <property type="project" value="TreeGrafter"/>
</dbReference>
<dbReference type="GO" id="GO:0008270">
    <property type="term" value="F:zinc ion binding"/>
    <property type="evidence" value="ECO:0007669"/>
    <property type="project" value="UniProtKB-UniRule"/>
</dbReference>
<dbReference type="GO" id="GO:0003934">
    <property type="term" value="F:GTP cyclohydrolase I activity"/>
    <property type="evidence" value="ECO:0007669"/>
    <property type="project" value="UniProtKB-UniRule"/>
</dbReference>
<evidence type="ECO:0000256" key="2">
    <source>
        <dbReference type="ARBA" id="ARBA00005080"/>
    </source>
</evidence>
<dbReference type="NCBIfam" id="NF006826">
    <property type="entry name" value="PRK09347.1-3"/>
    <property type="match status" value="1"/>
</dbReference>
<dbReference type="PROSITE" id="PS00860">
    <property type="entry name" value="GTP_CYCLOHYDROL_1_2"/>
    <property type="match status" value="1"/>
</dbReference>
<keyword evidence="5" id="KW-0479">Metal-binding</keyword>
<dbReference type="EC" id="3.5.4.16" evidence="5"/>
<comment type="similarity">
    <text evidence="5">Belongs to the GTP cyclohydrolase I family.</text>
</comment>
<evidence type="ECO:0000256" key="3">
    <source>
        <dbReference type="ARBA" id="ARBA00022563"/>
    </source>
</evidence>
<dbReference type="InterPro" id="IPR043133">
    <property type="entry name" value="GTP-CH-I_C/QueF"/>
</dbReference>
<accession>A0A7W5AK67</accession>
<dbReference type="GO" id="GO:0046654">
    <property type="term" value="P:tetrahydrofolate biosynthetic process"/>
    <property type="evidence" value="ECO:0007669"/>
    <property type="project" value="UniProtKB-UniRule"/>
</dbReference>